<dbReference type="Proteomes" id="UP000245506">
    <property type="component" value="Unassembled WGS sequence"/>
</dbReference>
<protein>
    <submittedName>
        <fullName evidence="1">Uncharacterized protein</fullName>
    </submittedName>
</protein>
<gene>
    <name evidence="1" type="ORF">DKT75_10810</name>
</gene>
<dbReference type="RefSeq" id="WP_109823444.1">
    <property type="nucleotide sequence ID" value="NZ_QGKL01000031.1"/>
</dbReference>
<dbReference type="AlphaFoldDB" id="A0A317CB00"/>
<evidence type="ECO:0000313" key="1">
    <source>
        <dbReference type="EMBL" id="PWQ95865.1"/>
    </source>
</evidence>
<sequence length="104" mass="12266">MEPEFPRLNNYPYKEVFYFDGQIVLMKRVYKNQSHDSIGMRWMVGESKSGYPNIYGKFMWMVVLNKLASFILEGIFSDLEGLSSNIKDFQEFMSALNMTREIKV</sequence>
<evidence type="ECO:0000313" key="2">
    <source>
        <dbReference type="Proteomes" id="UP000245506"/>
    </source>
</evidence>
<organism evidence="1 2">
    <name type="scientific">Leucothrix arctica</name>
    <dbReference type="NCBI Taxonomy" id="1481894"/>
    <lineage>
        <taxon>Bacteria</taxon>
        <taxon>Pseudomonadati</taxon>
        <taxon>Pseudomonadota</taxon>
        <taxon>Gammaproteobacteria</taxon>
        <taxon>Thiotrichales</taxon>
        <taxon>Thiotrichaceae</taxon>
        <taxon>Leucothrix</taxon>
    </lineage>
</organism>
<comment type="caution">
    <text evidence="1">The sequence shown here is derived from an EMBL/GenBank/DDBJ whole genome shotgun (WGS) entry which is preliminary data.</text>
</comment>
<keyword evidence="2" id="KW-1185">Reference proteome</keyword>
<dbReference type="OrthoDB" id="1542699at1236"/>
<proteinExistence type="predicted"/>
<dbReference type="EMBL" id="QGKL01000031">
    <property type="protein sequence ID" value="PWQ95865.1"/>
    <property type="molecule type" value="Genomic_DNA"/>
</dbReference>
<reference evidence="1 2" key="1">
    <citation type="submission" date="2018-05" db="EMBL/GenBank/DDBJ databases">
        <title>Leucothrix arctica sp. nov., isolated from Arctic seawater.</title>
        <authorList>
            <person name="Choi A."/>
            <person name="Baek K."/>
        </authorList>
    </citation>
    <scope>NUCLEOTIDE SEQUENCE [LARGE SCALE GENOMIC DNA]</scope>
    <source>
        <strain evidence="1 2">IMCC9719</strain>
    </source>
</reference>
<accession>A0A317CB00</accession>
<name>A0A317CB00_9GAMM</name>